<feature type="transmembrane region" description="Helical" evidence="1">
    <location>
        <begin position="20"/>
        <end position="38"/>
    </location>
</feature>
<feature type="domain" description="DUF418" evidence="2">
    <location>
        <begin position="238"/>
        <end position="401"/>
    </location>
</feature>
<dbReference type="KEGG" id="jeo:JMA_08840"/>
<dbReference type="STRING" id="1508404.JMA_08840"/>
<dbReference type="PANTHER" id="PTHR30590">
    <property type="entry name" value="INNER MEMBRANE PROTEIN"/>
    <property type="match status" value="1"/>
</dbReference>
<dbReference type="InterPro" id="IPR052529">
    <property type="entry name" value="Bact_Transport_Assoc"/>
</dbReference>
<keyword evidence="1" id="KW-0812">Transmembrane</keyword>
<dbReference type="InterPro" id="IPR007349">
    <property type="entry name" value="DUF418"/>
</dbReference>
<feature type="transmembrane region" description="Helical" evidence="1">
    <location>
        <begin position="294"/>
        <end position="313"/>
    </location>
</feature>
<sequence length="410" mass="45833">MMRSISLKERIHTLDIIRGFALFGILIANMITFKTPVFTEVSSMIEGNSLPDGGMNAALTLLTAFFVDGKFYPMFSMLFGLGFYIFYSRMMKRELPAKKLFRRRLVFLWMIGLVHLIFIWSGDILHTYAITGFLLPLFIERSTEVIKVWVVLLLVIGPLLMMGLLFLSSASIQFMVSQEIDTLDNLNATAVLASSVMAEGSFGEILAFRFTNEVILILFQVLLTVPTILPLFLIGLYLGKTGMFTDIENNLKRWKKVMWIGLAVGVPVVGLSVAIGYNAFGWEPFLTISLAEGLNAIGGPFMMLFYVAVVVLMTRKPAIEKMLMPFASVGRMALTNYLMQSVIAVIIFNGYGFGLFGQVSKSQGVLIAIAIYSVQVVLSHMLLKRYKQGPMEHVWRKWTYSGGGRHSKAA</sequence>
<keyword evidence="1" id="KW-0472">Membrane</keyword>
<feature type="transmembrane region" description="Helical" evidence="1">
    <location>
        <begin position="188"/>
        <end position="208"/>
    </location>
</feature>
<dbReference type="BioCyc" id="JESP1508404:G14D9-10116-MONOMER"/>
<dbReference type="EMBL" id="CP009416">
    <property type="protein sequence ID" value="AJD90201.1"/>
    <property type="molecule type" value="Genomic_DNA"/>
</dbReference>
<protein>
    <recommendedName>
        <fullName evidence="2">DUF418 domain-containing protein</fullName>
    </recommendedName>
</protein>
<dbReference type="Proteomes" id="UP000031449">
    <property type="component" value="Chromosome"/>
</dbReference>
<feature type="transmembrane region" description="Helical" evidence="1">
    <location>
        <begin position="259"/>
        <end position="282"/>
    </location>
</feature>
<keyword evidence="1" id="KW-1133">Transmembrane helix</keyword>
<keyword evidence="4" id="KW-1185">Reference proteome</keyword>
<feature type="transmembrane region" description="Helical" evidence="1">
    <location>
        <begin position="214"/>
        <end position="238"/>
    </location>
</feature>
<dbReference type="HOGENOM" id="CLU_039610_0_1_9"/>
<dbReference type="Pfam" id="PF04235">
    <property type="entry name" value="DUF418"/>
    <property type="match status" value="1"/>
</dbReference>
<evidence type="ECO:0000313" key="4">
    <source>
        <dbReference type="Proteomes" id="UP000031449"/>
    </source>
</evidence>
<evidence type="ECO:0000256" key="1">
    <source>
        <dbReference type="SAM" id="Phobius"/>
    </source>
</evidence>
<feature type="transmembrane region" description="Helical" evidence="1">
    <location>
        <begin position="58"/>
        <end position="86"/>
    </location>
</feature>
<evidence type="ECO:0000259" key="2">
    <source>
        <dbReference type="Pfam" id="PF04235"/>
    </source>
</evidence>
<evidence type="ECO:0000313" key="3">
    <source>
        <dbReference type="EMBL" id="AJD90201.1"/>
    </source>
</evidence>
<proteinExistence type="predicted"/>
<name>A0A0B5AJG2_9BACL</name>
<accession>A0A0B5AJG2</accession>
<feature type="transmembrane region" description="Helical" evidence="1">
    <location>
        <begin position="106"/>
        <end position="128"/>
    </location>
</feature>
<feature type="transmembrane region" description="Helical" evidence="1">
    <location>
        <begin position="334"/>
        <end position="353"/>
    </location>
</feature>
<dbReference type="PANTHER" id="PTHR30590:SF3">
    <property type="entry name" value="HYPOTHETICAL MEMBRANE SPANNING PROTEIN"/>
    <property type="match status" value="1"/>
</dbReference>
<feature type="transmembrane region" description="Helical" evidence="1">
    <location>
        <begin position="365"/>
        <end position="383"/>
    </location>
</feature>
<organism evidence="3 4">
    <name type="scientific">Jeotgalibacillus malaysiensis</name>
    <dbReference type="NCBI Taxonomy" id="1508404"/>
    <lineage>
        <taxon>Bacteria</taxon>
        <taxon>Bacillati</taxon>
        <taxon>Bacillota</taxon>
        <taxon>Bacilli</taxon>
        <taxon>Bacillales</taxon>
        <taxon>Caryophanaceae</taxon>
        <taxon>Jeotgalibacillus</taxon>
    </lineage>
</organism>
<reference evidence="3 4" key="1">
    <citation type="submission" date="2014-08" db="EMBL/GenBank/DDBJ databases">
        <title>Complete genome of a marine bacteria Jeotgalibacillus malaysiensis.</title>
        <authorList>
            <person name="Yaakop A.S."/>
            <person name="Chan K.-G."/>
            <person name="Goh K.M."/>
        </authorList>
    </citation>
    <scope>NUCLEOTIDE SEQUENCE [LARGE SCALE GENOMIC DNA]</scope>
    <source>
        <strain evidence="3 4">D5</strain>
    </source>
</reference>
<gene>
    <name evidence="3" type="ORF">JMA_08840</name>
</gene>
<feature type="transmembrane region" description="Helical" evidence="1">
    <location>
        <begin position="148"/>
        <end position="167"/>
    </location>
</feature>
<dbReference type="AlphaFoldDB" id="A0A0B5AJG2"/>